<accession>A0A127QIA7</accession>
<keyword evidence="2" id="KW-1185">Reference proteome</keyword>
<sequence length="48" mass="5274">MSPSFCLGNYWYRAASTRAHGKPANTCPAFLGVNGSFGQYLKGLEEKF</sequence>
<dbReference type="AlphaFoldDB" id="A0A127QIA7"/>
<dbReference type="EMBL" id="CP013235">
    <property type="protein sequence ID" value="AMP09790.1"/>
    <property type="molecule type" value="Genomic_DNA"/>
</dbReference>
<organism evidence="1 2">
    <name type="scientific">Collimonas arenae</name>
    <dbReference type="NCBI Taxonomy" id="279058"/>
    <lineage>
        <taxon>Bacteria</taxon>
        <taxon>Pseudomonadati</taxon>
        <taxon>Pseudomonadota</taxon>
        <taxon>Betaproteobacteria</taxon>
        <taxon>Burkholderiales</taxon>
        <taxon>Oxalobacteraceae</taxon>
        <taxon>Collimonas</taxon>
    </lineage>
</organism>
<proteinExistence type="predicted"/>
<evidence type="ECO:0000313" key="1">
    <source>
        <dbReference type="EMBL" id="AMP09790.1"/>
    </source>
</evidence>
<reference evidence="1 2" key="1">
    <citation type="submission" date="2015-11" db="EMBL/GenBank/DDBJ databases">
        <title>Exploring the genomic traits of fungus-feeding bacterial genus Collimonas.</title>
        <authorList>
            <person name="Song C."/>
            <person name="Schmidt R."/>
            <person name="de Jager V."/>
            <person name="Krzyzanowska D."/>
            <person name="Jongedijk E."/>
            <person name="Cankar K."/>
            <person name="Beekwilder J."/>
            <person name="van Veen A."/>
            <person name="de Boer W."/>
            <person name="van Veen J.A."/>
            <person name="Garbeva P."/>
        </authorList>
    </citation>
    <scope>NUCLEOTIDE SEQUENCE [LARGE SCALE GENOMIC DNA]</scope>
    <source>
        <strain evidence="1 2">Ter282</strain>
    </source>
</reference>
<name>A0A127QIA7_9BURK</name>
<dbReference type="Proteomes" id="UP000071778">
    <property type="component" value="Chromosome"/>
</dbReference>
<dbReference type="PATRIC" id="fig|279058.17.peg.2176"/>
<gene>
    <name evidence="1" type="ORF">CAter282_2029</name>
</gene>
<evidence type="ECO:0000313" key="2">
    <source>
        <dbReference type="Proteomes" id="UP000071778"/>
    </source>
</evidence>
<protein>
    <submittedName>
        <fullName evidence="1">Uncharacterized protein</fullName>
    </submittedName>
</protein>